<keyword evidence="3 6" id="KW-0812">Transmembrane</keyword>
<evidence type="ECO:0000256" key="4">
    <source>
        <dbReference type="ARBA" id="ARBA00022989"/>
    </source>
</evidence>
<feature type="transmembrane region" description="Helical" evidence="6">
    <location>
        <begin position="12"/>
        <end position="32"/>
    </location>
</feature>
<keyword evidence="4 6" id="KW-1133">Transmembrane helix</keyword>
<gene>
    <name evidence="7" type="ORF">MED217_02975</name>
</gene>
<feature type="transmembrane region" description="Helical" evidence="6">
    <location>
        <begin position="52"/>
        <end position="73"/>
    </location>
</feature>
<dbReference type="STRING" id="398720.MED217_02975"/>
<accession>A3XK45</accession>
<name>A3XK45_LEEBM</name>
<feature type="transmembrane region" description="Helical" evidence="6">
    <location>
        <begin position="112"/>
        <end position="130"/>
    </location>
</feature>
<evidence type="ECO:0000256" key="3">
    <source>
        <dbReference type="ARBA" id="ARBA00022692"/>
    </source>
</evidence>
<comment type="subcellular location">
    <subcellularLocation>
        <location evidence="1">Membrane</location>
        <topology evidence="1">Multi-pass membrane protein</topology>
    </subcellularLocation>
</comment>
<evidence type="ECO:0000313" key="8">
    <source>
        <dbReference type="Proteomes" id="UP000001601"/>
    </source>
</evidence>
<dbReference type="PIRSF" id="PIRSF005859">
    <property type="entry name" value="PBR"/>
    <property type="match status" value="1"/>
</dbReference>
<dbReference type="AlphaFoldDB" id="A3XK45"/>
<dbReference type="eggNOG" id="COG3476">
    <property type="taxonomic scope" value="Bacteria"/>
</dbReference>
<reference evidence="7 8" key="1">
    <citation type="journal article" date="2007" name="Nature">
        <title>Light stimulates growth of proteorhodopsin-containing marine Flavobacteria.</title>
        <authorList>
            <person name="Gomez-Consarnau L."/>
            <person name="Gonzalez J.M."/>
            <person name="Coll-Llado M."/>
            <person name="Gourdon P."/>
            <person name="Pascher T."/>
            <person name="Neutze R."/>
            <person name="Pedros-Alio C."/>
            <person name="Pinhassi J."/>
        </authorList>
    </citation>
    <scope>NUCLEOTIDE SEQUENCE [LARGE SCALE GENOMIC DNA]</scope>
    <source>
        <strain evidence="7 8">MED217</strain>
    </source>
</reference>
<keyword evidence="5 6" id="KW-0472">Membrane</keyword>
<dbReference type="Gene3D" id="1.20.1260.100">
    <property type="entry name" value="TspO/MBR protein"/>
    <property type="match status" value="1"/>
</dbReference>
<evidence type="ECO:0000313" key="7">
    <source>
        <dbReference type="EMBL" id="EAQ50079.1"/>
    </source>
</evidence>
<evidence type="ECO:0000256" key="1">
    <source>
        <dbReference type="ARBA" id="ARBA00004141"/>
    </source>
</evidence>
<dbReference type="GO" id="GO:0016020">
    <property type="term" value="C:membrane"/>
    <property type="evidence" value="ECO:0007669"/>
    <property type="project" value="UniProtKB-SubCell"/>
</dbReference>
<dbReference type="Proteomes" id="UP000001601">
    <property type="component" value="Unassembled WGS sequence"/>
</dbReference>
<dbReference type="CDD" id="cd15904">
    <property type="entry name" value="TSPO_MBR"/>
    <property type="match status" value="1"/>
</dbReference>
<feature type="transmembrane region" description="Helical" evidence="6">
    <location>
        <begin position="137"/>
        <end position="156"/>
    </location>
</feature>
<organism evidence="7 8">
    <name type="scientific">Leeuwenhoekiella blandensis (strain CECT 7118 / CCUG 51940 / KCTC 22103 / MED217)</name>
    <name type="common">Flavobacterium sp. (strain MED217)</name>
    <dbReference type="NCBI Taxonomy" id="398720"/>
    <lineage>
        <taxon>Bacteria</taxon>
        <taxon>Pseudomonadati</taxon>
        <taxon>Bacteroidota</taxon>
        <taxon>Flavobacteriia</taxon>
        <taxon>Flavobacteriales</taxon>
        <taxon>Flavobacteriaceae</taxon>
        <taxon>Leeuwenhoekiella</taxon>
    </lineage>
</organism>
<evidence type="ECO:0000256" key="6">
    <source>
        <dbReference type="SAM" id="Phobius"/>
    </source>
</evidence>
<sequence>MLSTMITQRAIRILIMITICLIVGFLSAIATQSSVSTWYPTLTKPVFTPPNWLFAPVWTVLYILMGTAAGMVWNKGYYHKWVKTALYHFGFQLILNASWSILFFGMHLVVPALLIIISLFILLLFTFKWFKVVKPEAAYLLLPYLIWVAYATALNFEIWRLN</sequence>
<dbReference type="GO" id="GO:0033013">
    <property type="term" value="P:tetrapyrrole metabolic process"/>
    <property type="evidence" value="ECO:0007669"/>
    <property type="project" value="UniProtKB-ARBA"/>
</dbReference>
<proteinExistence type="inferred from homology"/>
<comment type="similarity">
    <text evidence="2">Belongs to the TspO/BZRP family.</text>
</comment>
<feature type="transmembrane region" description="Helical" evidence="6">
    <location>
        <begin position="85"/>
        <end position="106"/>
    </location>
</feature>
<dbReference type="FunFam" id="1.20.1260.100:FF:000001">
    <property type="entry name" value="translocator protein 2"/>
    <property type="match status" value="1"/>
</dbReference>
<dbReference type="InterPro" id="IPR038330">
    <property type="entry name" value="TspO/MBR-related_sf"/>
</dbReference>
<dbReference type="HOGENOM" id="CLU_091805_2_0_10"/>
<dbReference type="PANTHER" id="PTHR10057:SF0">
    <property type="entry name" value="TRANSLOCATOR PROTEIN"/>
    <property type="match status" value="1"/>
</dbReference>
<dbReference type="PANTHER" id="PTHR10057">
    <property type="entry name" value="PERIPHERAL-TYPE BENZODIAZEPINE RECEPTOR"/>
    <property type="match status" value="1"/>
</dbReference>
<evidence type="ECO:0000256" key="5">
    <source>
        <dbReference type="ARBA" id="ARBA00023136"/>
    </source>
</evidence>
<protein>
    <submittedName>
        <fullName evidence="7">Integral membrane protein</fullName>
    </submittedName>
</protein>
<dbReference type="Pfam" id="PF03073">
    <property type="entry name" value="TspO_MBR"/>
    <property type="match status" value="1"/>
</dbReference>
<comment type="caution">
    <text evidence="7">The sequence shown here is derived from an EMBL/GenBank/DDBJ whole genome shotgun (WGS) entry which is preliminary data.</text>
</comment>
<dbReference type="EMBL" id="AANC01000003">
    <property type="protein sequence ID" value="EAQ50079.1"/>
    <property type="molecule type" value="Genomic_DNA"/>
</dbReference>
<dbReference type="InterPro" id="IPR004307">
    <property type="entry name" value="TspO_MBR"/>
</dbReference>
<keyword evidence="8" id="KW-1185">Reference proteome</keyword>
<evidence type="ECO:0000256" key="2">
    <source>
        <dbReference type="ARBA" id="ARBA00007524"/>
    </source>
</evidence>